<dbReference type="CDD" id="cd07064">
    <property type="entry name" value="AlkD_like_1"/>
    <property type="match status" value="1"/>
</dbReference>
<sequence length="227" mass="26890">MTLENTIANLSEIYELKRNPENAISMEQYMKNLFPFLGIRSPERKAITADWLKNVGLVPHESLTAFIKELWDKPEREYQYVALDYLIKKKKYLLETDIDLLEYTIITKSWWDTVDLIASHLVGELFLKHPNLIKTYGEKWISSDNIWLQRTMILFQLKYKNKTDEQLLFSIIQRTSHINEFFIQKAIGWSLREYSKTNPEAVAQFIEVNELSNLAKREGLKYIVNYS</sequence>
<dbReference type="Proteomes" id="UP000681414">
    <property type="component" value="Unassembled WGS sequence"/>
</dbReference>
<name>A0A942TJH1_9BACI</name>
<evidence type="ECO:0000313" key="1">
    <source>
        <dbReference type="EMBL" id="MBS4197772.1"/>
    </source>
</evidence>
<accession>A0A942TJH1</accession>
<dbReference type="InterPro" id="IPR016024">
    <property type="entry name" value="ARM-type_fold"/>
</dbReference>
<comment type="caution">
    <text evidence="1">The sequence shown here is derived from an EMBL/GenBank/DDBJ whole genome shotgun (WGS) entry which is preliminary data.</text>
</comment>
<dbReference type="Gene3D" id="1.25.40.290">
    <property type="entry name" value="ARM repeat domains"/>
    <property type="match status" value="1"/>
</dbReference>
<keyword evidence="2" id="KW-1185">Reference proteome</keyword>
<dbReference type="InterPro" id="IPR014825">
    <property type="entry name" value="DNA_alkylation"/>
</dbReference>
<dbReference type="EMBL" id="JAGYPG010000005">
    <property type="protein sequence ID" value="MBS4197772.1"/>
    <property type="molecule type" value="Genomic_DNA"/>
</dbReference>
<dbReference type="Gene3D" id="1.20.1660.10">
    <property type="entry name" value="Hypothetical protein (EF3068)"/>
    <property type="match status" value="1"/>
</dbReference>
<dbReference type="PANTHER" id="PTHR34070">
    <property type="entry name" value="ARMADILLO-TYPE FOLD"/>
    <property type="match status" value="1"/>
</dbReference>
<dbReference type="SUPFAM" id="SSF48371">
    <property type="entry name" value="ARM repeat"/>
    <property type="match status" value="1"/>
</dbReference>
<dbReference type="PANTHER" id="PTHR34070:SF1">
    <property type="entry name" value="DNA ALKYLATION REPAIR PROTEIN"/>
    <property type="match status" value="1"/>
</dbReference>
<evidence type="ECO:0000313" key="2">
    <source>
        <dbReference type="Proteomes" id="UP000681414"/>
    </source>
</evidence>
<organism evidence="1 2">
    <name type="scientific">Lederbergia citri</name>
    <dbReference type="NCBI Taxonomy" id="2833580"/>
    <lineage>
        <taxon>Bacteria</taxon>
        <taxon>Bacillati</taxon>
        <taxon>Bacillota</taxon>
        <taxon>Bacilli</taxon>
        <taxon>Bacillales</taxon>
        <taxon>Bacillaceae</taxon>
        <taxon>Lederbergia</taxon>
    </lineage>
</organism>
<proteinExistence type="predicted"/>
<protein>
    <submittedName>
        <fullName evidence="1">DNA alkylation repair protein</fullName>
    </submittedName>
</protein>
<gene>
    <name evidence="1" type="ORF">KHA97_22285</name>
</gene>
<dbReference type="AlphaFoldDB" id="A0A942TJH1"/>
<dbReference type="Pfam" id="PF08713">
    <property type="entry name" value="DNA_alkylation"/>
    <property type="match status" value="1"/>
</dbReference>
<reference evidence="1 2" key="1">
    <citation type="submission" date="2021-05" db="EMBL/GenBank/DDBJ databases">
        <title>Novel Bacillus species.</title>
        <authorList>
            <person name="Liu G."/>
        </authorList>
    </citation>
    <scope>NUCLEOTIDE SEQUENCE [LARGE SCALE GENOMIC DNA]</scope>
    <source>
        <strain evidence="2">FJAT-49780</strain>
    </source>
</reference>